<comment type="similarity">
    <text evidence="4">In the N-terminal section; belongs to the AccD/PCCB family.</text>
</comment>
<dbReference type="Gene3D" id="3.90.226.10">
    <property type="entry name" value="2-enoyl-CoA Hydratase, Chain A, domain 1"/>
    <property type="match status" value="2"/>
</dbReference>
<dbReference type="InterPro" id="IPR011762">
    <property type="entry name" value="COA_CT_N"/>
</dbReference>
<gene>
    <name evidence="20" type="primary">accD</name>
    <name evidence="19" type="synonym">accA</name>
    <name evidence="24" type="ORF">GCM10010470_45960</name>
</gene>
<comment type="cofactor">
    <cofactor evidence="20">
        <name>Zn(2+)</name>
        <dbReference type="ChEBI" id="CHEBI:29105"/>
    </cofactor>
    <text evidence="20">Binds 1 zinc ion per subunit.</text>
</comment>
<keyword evidence="7 19" id="KW-0444">Lipid biosynthesis</keyword>
<feature type="domain" description="CoA carboxyltransferase N-terminal" evidence="22">
    <location>
        <begin position="9"/>
        <end position="278"/>
    </location>
</feature>
<comment type="pathway">
    <text evidence="2 19">Lipid metabolism; malonyl-CoA biosynthesis; malonyl-CoA from acetyl-CoA: step 1/1.</text>
</comment>
<dbReference type="RefSeq" id="WP_344682949.1">
    <property type="nucleotide sequence ID" value="NZ_BAAAUX010000019.1"/>
</dbReference>
<feature type="zinc finger region" description="C4-type" evidence="20">
    <location>
        <begin position="13"/>
        <end position="35"/>
    </location>
</feature>
<evidence type="ECO:0000256" key="6">
    <source>
        <dbReference type="ARBA" id="ARBA00022490"/>
    </source>
</evidence>
<dbReference type="PRINTS" id="PR01070">
    <property type="entry name" value="ACCCTRFRASEB"/>
</dbReference>
<dbReference type="NCBIfam" id="TIGR00515">
    <property type="entry name" value="accD"/>
    <property type="match status" value="1"/>
</dbReference>
<feature type="region of interest" description="Disordered" evidence="21">
    <location>
        <begin position="554"/>
        <end position="580"/>
    </location>
</feature>
<evidence type="ECO:0000256" key="16">
    <source>
        <dbReference type="ARBA" id="ARBA00023160"/>
    </source>
</evidence>
<dbReference type="HAMAP" id="MF_01395">
    <property type="entry name" value="AcetylCoA_CT_beta"/>
    <property type="match status" value="1"/>
</dbReference>
<comment type="subunit">
    <text evidence="19">Acetyl-CoA carboxylase is a heterohexamer composed of biotin carboxyl carrier protein (AccB), biotin carboxylase (AccC) and two subunits each of ACCase subunit alpha (AccA) and ACCase subunit beta (AccD).</text>
</comment>
<dbReference type="InterPro" id="IPR029045">
    <property type="entry name" value="ClpP/crotonase-like_dom_sf"/>
</dbReference>
<dbReference type="InterPro" id="IPR000438">
    <property type="entry name" value="Acetyl_CoA_COase_Trfase_b_su"/>
</dbReference>
<comment type="similarity">
    <text evidence="19">Belongs to the AccA family.</text>
</comment>
<comment type="similarity">
    <text evidence="20">Belongs to the AccD/PCCB family.</text>
</comment>
<evidence type="ECO:0000256" key="1">
    <source>
        <dbReference type="ARBA" id="ARBA00004496"/>
    </source>
</evidence>
<evidence type="ECO:0000256" key="21">
    <source>
        <dbReference type="SAM" id="MobiDB-lite"/>
    </source>
</evidence>
<feature type="binding site" evidence="20">
    <location>
        <position position="35"/>
    </location>
    <ligand>
        <name>Zn(2+)</name>
        <dbReference type="ChEBI" id="CHEBI:29105"/>
    </ligand>
</feature>
<keyword evidence="10 19" id="KW-0547">Nucleotide-binding</keyword>
<keyword evidence="15 19" id="KW-0443">Lipid metabolism</keyword>
<dbReference type="InterPro" id="IPR041010">
    <property type="entry name" value="Znf-ACC"/>
</dbReference>
<sequence length="580" mass="61836">MSKAVTDTSWLVCPGCSEMVYRNRFMRAHQVCPECGWHSPLTARQRVDLLLDADSAELLDFSLPDSDPLDFTDTKPYPERLREARERTGLEEAILCARGRIDGNPVIVAVMDFRFMGGSLGAAVGEAVTRSCETALHERTPLLLVTASGGARMQEGVISLMQMAKTSAALGQLDEAGILTVSLITDPTFGGVAASFATLPDVIIAEPASRLGFAGRRVIEQTVRQQLPENFQTAEFLSQHGVIDMIRPRDELRPTLAKLLSVASRRPDEAGRPRHTPATPLVSDPGRLPERDAWDCVRVARRLGRPTTTDYIAALMEDFSELRGDRMSSDCPALVAGIGRLEGTPVAVIGTRKGHTAEELAASNYGMPNPAGYRKAARVMRLAGKLGLPVITLVDTAGAFPGIEAEENAQASAIAENLRLMASLPVPVISVITGEGGSGGALALAVADRVLMCANAVYSVISAEGCAAILWKDPAAAPEAANALRVTARELLRFGVVDGVIPEPEGGADADHPLAAEALRDALVASLAELAPLDQMNLVTQRHARFRQFGAAEPMPFVPGETSAAAEVRTDPDDEKERAS</sequence>
<evidence type="ECO:0000256" key="10">
    <source>
        <dbReference type="ARBA" id="ARBA00022741"/>
    </source>
</evidence>
<comment type="function">
    <text evidence="17 20">Component of the acetyl coenzyme A carboxylase (ACC) complex. Biotin carboxylase (BC) catalyzes the carboxylation of biotin on its carrier protein (BCCP) and then the CO(2) group is transferred by the transcarboxylase to acetyl-CoA to form malonyl-CoA.</text>
</comment>
<evidence type="ECO:0000256" key="20">
    <source>
        <dbReference type="HAMAP-Rule" id="MF_01395"/>
    </source>
</evidence>
<evidence type="ECO:0000256" key="11">
    <source>
        <dbReference type="ARBA" id="ARBA00022771"/>
    </source>
</evidence>
<dbReference type="InterPro" id="IPR011763">
    <property type="entry name" value="COA_CT_C"/>
</dbReference>
<comment type="caution">
    <text evidence="24">The sequence shown here is derived from an EMBL/GenBank/DDBJ whole genome shotgun (WGS) entry which is preliminary data.</text>
</comment>
<feature type="region of interest" description="Disordered" evidence="21">
    <location>
        <begin position="264"/>
        <end position="287"/>
    </location>
</feature>
<dbReference type="EMBL" id="BAAAUX010000019">
    <property type="protein sequence ID" value="GAA2805524.1"/>
    <property type="molecule type" value="Genomic_DNA"/>
</dbReference>
<feature type="binding site" evidence="20">
    <location>
        <position position="16"/>
    </location>
    <ligand>
        <name>Zn(2+)</name>
        <dbReference type="ChEBI" id="CHEBI:29105"/>
    </ligand>
</feature>
<dbReference type="NCBIfam" id="TIGR00513">
    <property type="entry name" value="accA"/>
    <property type="match status" value="1"/>
</dbReference>
<keyword evidence="12 19" id="KW-0276">Fatty acid metabolism</keyword>
<evidence type="ECO:0000313" key="24">
    <source>
        <dbReference type="EMBL" id="GAA2805524.1"/>
    </source>
</evidence>
<evidence type="ECO:0000256" key="5">
    <source>
        <dbReference type="ARBA" id="ARBA00011664"/>
    </source>
</evidence>
<evidence type="ECO:0000256" key="14">
    <source>
        <dbReference type="ARBA" id="ARBA00022840"/>
    </source>
</evidence>
<dbReference type="PROSITE" id="PS50980">
    <property type="entry name" value="COA_CT_NTER"/>
    <property type="match status" value="1"/>
</dbReference>
<evidence type="ECO:0000256" key="13">
    <source>
        <dbReference type="ARBA" id="ARBA00022833"/>
    </source>
</evidence>
<evidence type="ECO:0000259" key="23">
    <source>
        <dbReference type="PROSITE" id="PS50989"/>
    </source>
</evidence>
<evidence type="ECO:0000256" key="8">
    <source>
        <dbReference type="ARBA" id="ARBA00022679"/>
    </source>
</evidence>
<organism evidence="24 25">
    <name type="scientific">Saccharopolyspora taberi</name>
    <dbReference type="NCBI Taxonomy" id="60895"/>
    <lineage>
        <taxon>Bacteria</taxon>
        <taxon>Bacillati</taxon>
        <taxon>Actinomycetota</taxon>
        <taxon>Actinomycetes</taxon>
        <taxon>Pseudonocardiales</taxon>
        <taxon>Pseudonocardiaceae</taxon>
        <taxon>Saccharopolyspora</taxon>
    </lineage>
</organism>
<evidence type="ECO:0000256" key="17">
    <source>
        <dbReference type="ARBA" id="ARBA00025280"/>
    </source>
</evidence>
<feature type="binding site" evidence="20">
    <location>
        <position position="13"/>
    </location>
    <ligand>
        <name>Zn(2+)</name>
        <dbReference type="ChEBI" id="CHEBI:29105"/>
    </ligand>
</feature>
<evidence type="ECO:0000256" key="19">
    <source>
        <dbReference type="HAMAP-Rule" id="MF_00823"/>
    </source>
</evidence>
<keyword evidence="6 19" id="KW-0963">Cytoplasm</keyword>
<comment type="function">
    <text evidence="19">Component of the acetyl coenzyme A carboxylase (ACC) complex. First, biotin carboxylase catalyzes the carboxylation of biotin on its carrier protein (BCCP) and then the CO(2) group is transferred by the carboxyltransferase to acetyl-CoA to form malonyl-CoA.</text>
</comment>
<comment type="catalytic activity">
    <reaction evidence="18 19">
        <text>N(6)-carboxybiotinyl-L-lysyl-[protein] + acetyl-CoA = N(6)-biotinyl-L-lysyl-[protein] + malonyl-CoA</text>
        <dbReference type="Rhea" id="RHEA:54728"/>
        <dbReference type="Rhea" id="RHEA-COMP:10505"/>
        <dbReference type="Rhea" id="RHEA-COMP:10506"/>
        <dbReference type="ChEBI" id="CHEBI:57288"/>
        <dbReference type="ChEBI" id="CHEBI:57384"/>
        <dbReference type="ChEBI" id="CHEBI:83144"/>
        <dbReference type="ChEBI" id="CHEBI:83145"/>
        <dbReference type="EC" id="2.1.3.15"/>
    </reaction>
</comment>
<evidence type="ECO:0000256" key="3">
    <source>
        <dbReference type="ARBA" id="ARBA00006276"/>
    </source>
</evidence>
<evidence type="ECO:0000256" key="2">
    <source>
        <dbReference type="ARBA" id="ARBA00004956"/>
    </source>
</evidence>
<dbReference type="PANTHER" id="PTHR42853">
    <property type="entry name" value="ACETYL-COENZYME A CARBOXYLASE CARBOXYL TRANSFERASE SUBUNIT ALPHA"/>
    <property type="match status" value="1"/>
</dbReference>
<dbReference type="SUPFAM" id="SSF52096">
    <property type="entry name" value="ClpP/crotonase"/>
    <property type="match status" value="2"/>
</dbReference>
<evidence type="ECO:0000256" key="18">
    <source>
        <dbReference type="ARBA" id="ARBA00049152"/>
    </source>
</evidence>
<evidence type="ECO:0000256" key="12">
    <source>
        <dbReference type="ARBA" id="ARBA00022832"/>
    </source>
</evidence>
<feature type="domain" description="CoA carboxyltransferase C-terminal" evidence="23">
    <location>
        <begin position="285"/>
        <end position="529"/>
    </location>
</feature>
<feature type="compositionally biased region" description="Basic and acidic residues" evidence="21">
    <location>
        <begin position="568"/>
        <end position="580"/>
    </location>
</feature>
<dbReference type="InterPro" id="IPR001095">
    <property type="entry name" value="Acetyl_CoA_COase_a_su"/>
</dbReference>
<dbReference type="PANTHER" id="PTHR42853:SF3">
    <property type="entry name" value="ACETYL-COENZYME A CARBOXYLASE CARBOXYL TRANSFERASE SUBUNIT ALPHA, CHLOROPLASTIC"/>
    <property type="match status" value="1"/>
</dbReference>
<protein>
    <recommendedName>
        <fullName evidence="19 20">Multifunctional fusion protein</fullName>
    </recommendedName>
    <domain>
        <recommendedName>
            <fullName evidence="19">Acetyl-coenzyme A carboxylase carboxyl transferase subunit alpha</fullName>
            <shortName evidence="19">ACCase subunit alpha</shortName>
            <shortName evidence="19">Acetyl-CoA carboxylase carboxyltransferase subunit alpha</shortName>
            <ecNumber evidence="19">2.1.3.15</ecNumber>
        </recommendedName>
    </domain>
    <domain>
        <recommendedName>
            <fullName evidence="20">Acetyl-coenzyme A carboxylase carboxyl transferase subunit beta</fullName>
            <shortName evidence="20">ACCase subunit beta</shortName>
            <shortName evidence="20">Acetyl-CoA carboxylase carboxyltransferase subunit beta</shortName>
        </recommendedName>
    </domain>
</protein>
<name>A0ABN3VI71_9PSEU</name>
<evidence type="ECO:0000256" key="15">
    <source>
        <dbReference type="ARBA" id="ARBA00023098"/>
    </source>
</evidence>
<evidence type="ECO:0000313" key="25">
    <source>
        <dbReference type="Proteomes" id="UP001500979"/>
    </source>
</evidence>
<dbReference type="NCBIfam" id="NF041504">
    <property type="entry name" value="AccA_sub"/>
    <property type="match status" value="1"/>
</dbReference>
<evidence type="ECO:0000256" key="4">
    <source>
        <dbReference type="ARBA" id="ARBA00010284"/>
    </source>
</evidence>
<keyword evidence="16 19" id="KW-0275">Fatty acid biosynthesis</keyword>
<dbReference type="Pfam" id="PF17848">
    <property type="entry name" value="Zn_ribbon_ACC"/>
    <property type="match status" value="1"/>
</dbReference>
<dbReference type="Pfam" id="PF03255">
    <property type="entry name" value="ACCA"/>
    <property type="match status" value="1"/>
</dbReference>
<dbReference type="HAMAP" id="MF_00823">
    <property type="entry name" value="AcetylCoA_CT_alpha"/>
    <property type="match status" value="1"/>
</dbReference>
<keyword evidence="8 19" id="KW-0808">Transferase</keyword>
<accession>A0ABN3VI71</accession>
<comment type="similarity">
    <text evidence="3">In the C-terminal section; belongs to the AccA family.</text>
</comment>
<reference evidence="24 25" key="1">
    <citation type="journal article" date="2019" name="Int. J. Syst. Evol. Microbiol.">
        <title>The Global Catalogue of Microorganisms (GCM) 10K type strain sequencing project: providing services to taxonomists for standard genome sequencing and annotation.</title>
        <authorList>
            <consortium name="The Broad Institute Genomics Platform"/>
            <consortium name="The Broad Institute Genome Sequencing Center for Infectious Disease"/>
            <person name="Wu L."/>
            <person name="Ma J."/>
        </authorList>
    </citation>
    <scope>NUCLEOTIDE SEQUENCE [LARGE SCALE GENOMIC DNA]</scope>
    <source>
        <strain evidence="24 25">JCM 9383</strain>
    </source>
</reference>
<keyword evidence="25" id="KW-1185">Reference proteome</keyword>
<feature type="binding site" evidence="20">
    <location>
        <position position="32"/>
    </location>
    <ligand>
        <name>Zn(2+)</name>
        <dbReference type="ChEBI" id="CHEBI:29105"/>
    </ligand>
</feature>
<evidence type="ECO:0000259" key="22">
    <source>
        <dbReference type="PROSITE" id="PS50980"/>
    </source>
</evidence>
<dbReference type="Proteomes" id="UP001500979">
    <property type="component" value="Unassembled WGS sequence"/>
</dbReference>
<dbReference type="EC" id="2.1.3.15" evidence="19"/>
<keyword evidence="9 20" id="KW-0479">Metal-binding</keyword>
<comment type="subcellular location">
    <subcellularLocation>
        <location evidence="1 19">Cytoplasm</location>
    </subcellularLocation>
</comment>
<evidence type="ECO:0000256" key="7">
    <source>
        <dbReference type="ARBA" id="ARBA00022516"/>
    </source>
</evidence>
<keyword evidence="13 20" id="KW-0862">Zinc</keyword>
<keyword evidence="14 19" id="KW-0067">ATP-binding</keyword>
<comment type="subunit">
    <text evidence="5">Acetyl-CoA carboxylase is a heterotetramer composed of biotin carboxyl carrier protein (AccB), biotin carboxylase (AccC) and two subunits of ACCase subunit beta/alpha.</text>
</comment>
<keyword evidence="11 20" id="KW-0863">Zinc-finger</keyword>
<dbReference type="PROSITE" id="PS50989">
    <property type="entry name" value="COA_CT_CTER"/>
    <property type="match status" value="1"/>
</dbReference>
<proteinExistence type="inferred from homology"/>
<evidence type="ECO:0000256" key="9">
    <source>
        <dbReference type="ARBA" id="ARBA00022723"/>
    </source>
</evidence>